<reference evidence="1" key="1">
    <citation type="journal article" date="2014" name="Int. J. Syst. Evol. Microbiol.">
        <title>Complete genome sequence of Corynebacterium casei LMG S-19264T (=DSM 44701T), isolated from a smear-ripened cheese.</title>
        <authorList>
            <consortium name="US DOE Joint Genome Institute (JGI-PGF)"/>
            <person name="Walter F."/>
            <person name="Albersmeier A."/>
            <person name="Kalinowski J."/>
            <person name="Ruckert C."/>
        </authorList>
    </citation>
    <scope>NUCLEOTIDE SEQUENCE</scope>
    <source>
        <strain evidence="1">KCTC 42650</strain>
    </source>
</reference>
<keyword evidence="2" id="KW-1185">Reference proteome</keyword>
<proteinExistence type="predicted"/>
<protein>
    <recommendedName>
        <fullName evidence="3">Saccharopine dehydrogenase NADP binding domain-containing protein</fullName>
    </recommendedName>
</protein>
<accession>A0A8J3GUB6</accession>
<reference evidence="1" key="2">
    <citation type="submission" date="2020-09" db="EMBL/GenBank/DDBJ databases">
        <authorList>
            <person name="Sun Q."/>
            <person name="Kim S."/>
        </authorList>
    </citation>
    <scope>NUCLEOTIDE SEQUENCE</scope>
    <source>
        <strain evidence="1">KCTC 42650</strain>
    </source>
</reference>
<evidence type="ECO:0008006" key="3">
    <source>
        <dbReference type="Google" id="ProtNLM"/>
    </source>
</evidence>
<name>A0A8J3GUB6_9RHOB</name>
<evidence type="ECO:0000313" key="1">
    <source>
        <dbReference type="EMBL" id="GHF39135.1"/>
    </source>
</evidence>
<dbReference type="AlphaFoldDB" id="A0A8J3GUB6"/>
<dbReference type="RefSeq" id="WP_189678788.1">
    <property type="nucleotide sequence ID" value="NZ_BNCJ01000002.1"/>
</dbReference>
<comment type="caution">
    <text evidence="1">The sequence shown here is derived from an EMBL/GenBank/DDBJ whole genome shotgun (WGS) entry which is preliminary data.</text>
</comment>
<organism evidence="1 2">
    <name type="scientific">Seohaeicola zhoushanensis</name>
    <dbReference type="NCBI Taxonomy" id="1569283"/>
    <lineage>
        <taxon>Bacteria</taxon>
        <taxon>Pseudomonadati</taxon>
        <taxon>Pseudomonadota</taxon>
        <taxon>Alphaproteobacteria</taxon>
        <taxon>Rhodobacterales</taxon>
        <taxon>Roseobacteraceae</taxon>
        <taxon>Seohaeicola</taxon>
    </lineage>
</organism>
<evidence type="ECO:0000313" key="2">
    <source>
        <dbReference type="Proteomes" id="UP000626220"/>
    </source>
</evidence>
<dbReference type="Proteomes" id="UP000626220">
    <property type="component" value="Unassembled WGS sequence"/>
</dbReference>
<gene>
    <name evidence="1" type="ORF">GCM10017056_08260</name>
</gene>
<dbReference type="EMBL" id="BNCJ01000002">
    <property type="protein sequence ID" value="GHF39135.1"/>
    <property type="molecule type" value="Genomic_DNA"/>
</dbReference>
<sequence length="356" mass="38180">MTKPVLLILSVGELGTNVLESAARSGLFGRIVIAGRDGAKARARANSTIIGAGLEFDYPIIEGLELDVNGPAFVPRIKSIAPDIIFTTASMMPWWQLEKSSAPRLPFGGYLSLHLSVMNTFRDRLAEADLDAIWIGASYPDVVNPILHRTGFGPLCGIGNVQEPIPKIVAGLSRRLSLSPDQIRVKLVAQHAFEYAVLSDEVTADLPPYLLHVEAAGRDVTEQARQVLLEPFPFTYDLFFNRITASAAIEAFRAILSPKPAAVHLPGVNGLIGGYPVVVDGGCARLDLHSDWTEAQAIDTNCRSLCHDGIAAIDPDGTVHFTESTQKAFAALLGRSVARLEIGGAAQQANDILNAL</sequence>